<reference evidence="9 11" key="2">
    <citation type="submission" date="2018-06" db="EMBL/GenBank/DDBJ databases">
        <authorList>
            <consortium name="Pathogen Informatics"/>
            <person name="Doyle S."/>
        </authorList>
    </citation>
    <scope>NUCLEOTIDE SEQUENCE [LARGE SCALE GENOMIC DNA]</scope>
    <source>
        <strain evidence="9 11">NCTC12388</strain>
    </source>
</reference>
<dbReference type="STRING" id="45066.Lgra_2673"/>
<evidence type="ECO:0000256" key="2">
    <source>
        <dbReference type="ARBA" id="ARBA00022723"/>
    </source>
</evidence>
<gene>
    <name evidence="8" type="ORF">Lgra_2673</name>
    <name evidence="9" type="ORF">NCTC12388_00629</name>
</gene>
<dbReference type="Pfam" id="PF13640">
    <property type="entry name" value="2OG-FeII_Oxy_3"/>
    <property type="match status" value="1"/>
</dbReference>
<accession>A0A378J3Z0</accession>
<evidence type="ECO:0000313" key="8">
    <source>
        <dbReference type="EMBL" id="KTD05896.1"/>
    </source>
</evidence>
<dbReference type="EMBL" id="LNYE01000029">
    <property type="protein sequence ID" value="KTD05896.1"/>
    <property type="molecule type" value="Genomic_DNA"/>
</dbReference>
<dbReference type="GO" id="GO:0031418">
    <property type="term" value="F:L-ascorbic acid binding"/>
    <property type="evidence" value="ECO:0007669"/>
    <property type="project" value="UniProtKB-KW"/>
</dbReference>
<evidence type="ECO:0000256" key="5">
    <source>
        <dbReference type="ARBA" id="ARBA00023002"/>
    </source>
</evidence>
<reference evidence="8 10" key="1">
    <citation type="submission" date="2015-11" db="EMBL/GenBank/DDBJ databases">
        <title>Genomic analysis of 38 Legionella species identifies large and diverse effector repertoires.</title>
        <authorList>
            <person name="Burstein D."/>
            <person name="Amaro F."/>
            <person name="Zusman T."/>
            <person name="Lifshitz Z."/>
            <person name="Cohen O."/>
            <person name="Gilbert J.A."/>
            <person name="Pupko T."/>
            <person name="Shuman H.A."/>
            <person name="Segal G."/>
        </authorList>
    </citation>
    <scope>NUCLEOTIDE SEQUENCE [LARGE SCALE GENOMIC DNA]</scope>
    <source>
        <strain evidence="8 10">Lyon 8420412</strain>
    </source>
</reference>
<dbReference type="PROSITE" id="PS51471">
    <property type="entry name" value="FE2OG_OXY"/>
    <property type="match status" value="1"/>
</dbReference>
<dbReference type="PANTHER" id="PTHR12907">
    <property type="entry name" value="EGL NINE HOMOLOG-RELATED"/>
    <property type="match status" value="1"/>
</dbReference>
<keyword evidence="2" id="KW-0479">Metal-binding</keyword>
<dbReference type="InterPro" id="IPR006620">
    <property type="entry name" value="Pro_4_hyd_alph"/>
</dbReference>
<organism evidence="9 11">
    <name type="scientific">Legionella gratiana</name>
    <dbReference type="NCBI Taxonomy" id="45066"/>
    <lineage>
        <taxon>Bacteria</taxon>
        <taxon>Pseudomonadati</taxon>
        <taxon>Pseudomonadota</taxon>
        <taxon>Gammaproteobacteria</taxon>
        <taxon>Legionellales</taxon>
        <taxon>Legionellaceae</taxon>
        <taxon>Legionella</taxon>
    </lineage>
</organism>
<comment type="cofactor">
    <cofactor evidence="1">
        <name>L-ascorbate</name>
        <dbReference type="ChEBI" id="CHEBI:38290"/>
    </cofactor>
</comment>
<evidence type="ECO:0000313" key="11">
    <source>
        <dbReference type="Proteomes" id="UP000254476"/>
    </source>
</evidence>
<evidence type="ECO:0000256" key="3">
    <source>
        <dbReference type="ARBA" id="ARBA00022896"/>
    </source>
</evidence>
<dbReference type="EMBL" id="UGOB01000001">
    <property type="protein sequence ID" value="STX42355.1"/>
    <property type="molecule type" value="Genomic_DNA"/>
</dbReference>
<keyword evidence="3" id="KW-0847">Vitamin C</keyword>
<dbReference type="GO" id="GO:0008198">
    <property type="term" value="F:ferrous iron binding"/>
    <property type="evidence" value="ECO:0007669"/>
    <property type="project" value="TreeGrafter"/>
</dbReference>
<evidence type="ECO:0000256" key="6">
    <source>
        <dbReference type="ARBA" id="ARBA00023004"/>
    </source>
</evidence>
<dbReference type="InterPro" id="IPR005123">
    <property type="entry name" value="Oxoglu/Fe-dep_dioxygenase_dom"/>
</dbReference>
<keyword evidence="6" id="KW-0408">Iron</keyword>
<keyword evidence="5" id="KW-0560">Oxidoreductase</keyword>
<protein>
    <submittedName>
        <fullName evidence="9">2OG-Fe(II) oxygenase</fullName>
    </submittedName>
</protein>
<evidence type="ECO:0000313" key="9">
    <source>
        <dbReference type="EMBL" id="STX42355.1"/>
    </source>
</evidence>
<dbReference type="GO" id="GO:0031543">
    <property type="term" value="F:peptidyl-proline dioxygenase activity"/>
    <property type="evidence" value="ECO:0007669"/>
    <property type="project" value="TreeGrafter"/>
</dbReference>
<keyword evidence="4" id="KW-0223">Dioxygenase</keyword>
<evidence type="ECO:0000259" key="7">
    <source>
        <dbReference type="PROSITE" id="PS51471"/>
    </source>
</evidence>
<evidence type="ECO:0000256" key="4">
    <source>
        <dbReference type="ARBA" id="ARBA00022964"/>
    </source>
</evidence>
<dbReference type="AlphaFoldDB" id="A0A378J3Z0"/>
<dbReference type="RefSeq" id="WP_058499779.1">
    <property type="nucleotide sequence ID" value="NZ_CAAAHW010000002.1"/>
</dbReference>
<dbReference type="InterPro" id="IPR051559">
    <property type="entry name" value="HIF_prolyl_hydroxylases"/>
</dbReference>
<dbReference type="Gene3D" id="2.60.120.620">
    <property type="entry name" value="q2cbj1_9rhob like domain"/>
    <property type="match status" value="1"/>
</dbReference>
<dbReference type="SMART" id="SM00702">
    <property type="entry name" value="P4Hc"/>
    <property type="match status" value="1"/>
</dbReference>
<evidence type="ECO:0000256" key="1">
    <source>
        <dbReference type="ARBA" id="ARBA00001961"/>
    </source>
</evidence>
<sequence>MIDSELLIHNLCTQGFHIIEDFLEFNQCQLIQEKAHEMYTQGLFRGAKIGLNLDSQNNKTIRADEIFWLDEYEENPAIQNYLKRIQQLAQLLNQELFLGLHEFETHLAAYQPGSYYKKHIDQFAMKKNRKISCVYYLNKDWRPELGGELKLYNQEEQLIQVILPQENRFICFSSELPHEVCQTHRPRYSIAGWLKTRSEYMY</sequence>
<dbReference type="Proteomes" id="UP000054691">
    <property type="component" value="Unassembled WGS sequence"/>
</dbReference>
<dbReference type="InterPro" id="IPR044862">
    <property type="entry name" value="Pro_4_hyd_alph_FE2OG_OXY"/>
</dbReference>
<evidence type="ECO:0000313" key="10">
    <source>
        <dbReference type="Proteomes" id="UP000054691"/>
    </source>
</evidence>
<proteinExistence type="predicted"/>
<name>A0A378J3Z0_9GAMM</name>
<dbReference type="GO" id="GO:0071456">
    <property type="term" value="P:cellular response to hypoxia"/>
    <property type="evidence" value="ECO:0007669"/>
    <property type="project" value="TreeGrafter"/>
</dbReference>
<keyword evidence="10" id="KW-1185">Reference proteome</keyword>
<feature type="domain" description="Fe2OG dioxygenase" evidence="7">
    <location>
        <begin position="101"/>
        <end position="196"/>
    </location>
</feature>
<dbReference type="OrthoDB" id="9783171at2"/>
<dbReference type="Proteomes" id="UP000254476">
    <property type="component" value="Unassembled WGS sequence"/>
</dbReference>
<dbReference type="PANTHER" id="PTHR12907:SF26">
    <property type="entry name" value="HIF PROLYL HYDROXYLASE, ISOFORM C"/>
    <property type="match status" value="1"/>
</dbReference>